<proteinExistence type="predicted"/>
<protein>
    <submittedName>
        <fullName evidence="5">IS5 family transposase</fullName>
    </submittedName>
</protein>
<keyword evidence="12" id="KW-1185">Reference proteome</keyword>
<evidence type="ECO:0000256" key="2">
    <source>
        <dbReference type="ARBA" id="ARBA00022723"/>
    </source>
</evidence>
<feature type="domain" description="DDE Tnp4" evidence="3">
    <location>
        <begin position="14"/>
        <end position="155"/>
    </location>
</feature>
<dbReference type="KEGG" id="ala:BFG52_10705"/>
<sequence>MLLSLTQQRFSCNVQKKQKKWYSGKKKRHTIKFQVSMHYMTGKILSVCCDKGRVHDFKIFNKSIKYLKFKPFFIVDKGYLGIEKLGFGCLVPFKAKRGCALDKQLKKFNKEISRRRIGIEHVFGRMKIFKILSCVYRNRRKRINLRFNLLAGIYNLEWAGDQKDGCLKND</sequence>
<comment type="cofactor">
    <cofactor evidence="1">
        <name>a divalent metal cation</name>
        <dbReference type="ChEBI" id="CHEBI:60240"/>
    </cofactor>
</comment>
<dbReference type="Pfam" id="PF13359">
    <property type="entry name" value="DDE_Tnp_4"/>
    <property type="match status" value="1"/>
</dbReference>
<evidence type="ECO:0000313" key="11">
    <source>
        <dbReference type="EMBL" id="AOA59576.1"/>
    </source>
</evidence>
<organism evidence="5 12">
    <name type="scientific">Acinetobacter larvae</name>
    <dbReference type="NCBI Taxonomy" id="1789224"/>
    <lineage>
        <taxon>Bacteria</taxon>
        <taxon>Pseudomonadati</taxon>
        <taxon>Pseudomonadota</taxon>
        <taxon>Gammaproteobacteria</taxon>
        <taxon>Moraxellales</taxon>
        <taxon>Moraxellaceae</taxon>
        <taxon>Acinetobacter</taxon>
    </lineage>
</organism>
<evidence type="ECO:0000313" key="4">
    <source>
        <dbReference type="EMBL" id="AOA57467.1"/>
    </source>
</evidence>
<dbReference type="GO" id="GO:0046872">
    <property type="term" value="F:metal ion binding"/>
    <property type="evidence" value="ECO:0007669"/>
    <property type="project" value="UniProtKB-KW"/>
</dbReference>
<dbReference type="EMBL" id="CP016895">
    <property type="protein sequence ID" value="AOA59576.1"/>
    <property type="molecule type" value="Genomic_DNA"/>
</dbReference>
<dbReference type="EMBL" id="CP016895">
    <property type="protein sequence ID" value="AOA58772.1"/>
    <property type="molecule type" value="Genomic_DNA"/>
</dbReference>
<evidence type="ECO:0000313" key="12">
    <source>
        <dbReference type="Proteomes" id="UP000093391"/>
    </source>
</evidence>
<dbReference type="KEGG" id="ala:BFG52_03270"/>
<evidence type="ECO:0000313" key="8">
    <source>
        <dbReference type="EMBL" id="AOA58911.1"/>
    </source>
</evidence>
<dbReference type="KEGG" id="ala:BFG52_11470"/>
<dbReference type="KEGG" id="ala:BFG52_09635"/>
<dbReference type="KEGG" id="ala:BFG52_09000"/>
<dbReference type="AlphaFoldDB" id="A0A1B2LZV9"/>
<dbReference type="STRING" id="1789224.BFG52_03270"/>
<keyword evidence="2" id="KW-0479">Metal-binding</keyword>
<evidence type="ECO:0000313" key="7">
    <source>
        <dbReference type="EMBL" id="AOA58772.1"/>
    </source>
</evidence>
<dbReference type="KEGG" id="ala:BFG52_14730"/>
<name>A0A1B2LZV9_9GAMM</name>
<dbReference type="KEGG" id="ala:BFG52_11985"/>
<evidence type="ECO:0000313" key="6">
    <source>
        <dbReference type="EMBL" id="AOA58587.1"/>
    </source>
</evidence>
<dbReference type="Proteomes" id="UP000093391">
    <property type="component" value="Chromosome"/>
</dbReference>
<gene>
    <name evidence="4" type="ORF">BFG52_03270</name>
    <name evidence="5" type="ORF">BFG52_09000</name>
    <name evidence="6" type="ORF">BFG52_09635</name>
    <name evidence="7" type="ORF">BFG52_10705</name>
    <name evidence="8" type="ORF">BFG52_11470</name>
    <name evidence="9" type="ORF">BFG52_11985</name>
    <name evidence="10" type="ORF">BFG52_14730</name>
    <name evidence="11" type="ORF">BFG52_15305</name>
</gene>
<evidence type="ECO:0000313" key="5">
    <source>
        <dbReference type="EMBL" id="AOA58476.1"/>
    </source>
</evidence>
<evidence type="ECO:0000259" key="3">
    <source>
        <dbReference type="Pfam" id="PF13359"/>
    </source>
</evidence>
<dbReference type="RefSeq" id="WP_067552569.1">
    <property type="nucleotide sequence ID" value="NZ_CP016895.1"/>
</dbReference>
<evidence type="ECO:0000313" key="9">
    <source>
        <dbReference type="EMBL" id="AOA58998.1"/>
    </source>
</evidence>
<dbReference type="EMBL" id="CP016895">
    <property type="protein sequence ID" value="AOA57467.1"/>
    <property type="molecule type" value="Genomic_DNA"/>
</dbReference>
<dbReference type="InterPro" id="IPR027806">
    <property type="entry name" value="HARBI1_dom"/>
</dbReference>
<evidence type="ECO:0000313" key="10">
    <source>
        <dbReference type="EMBL" id="AOA59477.1"/>
    </source>
</evidence>
<dbReference type="EMBL" id="CP016895">
    <property type="protein sequence ID" value="AOA58911.1"/>
    <property type="molecule type" value="Genomic_DNA"/>
</dbReference>
<reference evidence="5 12" key="1">
    <citation type="submission" date="2016-08" db="EMBL/GenBank/DDBJ databases">
        <authorList>
            <person name="Seilhamer J.J."/>
        </authorList>
    </citation>
    <scope>NUCLEOTIDE SEQUENCE [LARGE SCALE GENOMIC DNA]</scope>
    <source>
        <strain evidence="5 12">BRTC-1</strain>
    </source>
</reference>
<dbReference type="EMBL" id="CP016895">
    <property type="protein sequence ID" value="AOA59477.1"/>
    <property type="molecule type" value="Genomic_DNA"/>
</dbReference>
<dbReference type="OrthoDB" id="6708218at2"/>
<dbReference type="KEGG" id="ala:BFG52_15305"/>
<dbReference type="EMBL" id="CP016895">
    <property type="protein sequence ID" value="AOA58587.1"/>
    <property type="molecule type" value="Genomic_DNA"/>
</dbReference>
<dbReference type="EMBL" id="CP016895">
    <property type="protein sequence ID" value="AOA58998.1"/>
    <property type="molecule type" value="Genomic_DNA"/>
</dbReference>
<evidence type="ECO:0000256" key="1">
    <source>
        <dbReference type="ARBA" id="ARBA00001968"/>
    </source>
</evidence>
<dbReference type="EMBL" id="CP016895">
    <property type="protein sequence ID" value="AOA58476.1"/>
    <property type="molecule type" value="Genomic_DNA"/>
</dbReference>
<accession>A0A1B2LZV9</accession>